<feature type="domain" description="Type I restriction modification DNA specificity" evidence="5">
    <location>
        <begin position="224"/>
        <end position="401"/>
    </location>
</feature>
<evidence type="ECO:0000256" key="2">
    <source>
        <dbReference type="ARBA" id="ARBA00022747"/>
    </source>
</evidence>
<evidence type="ECO:0000259" key="5">
    <source>
        <dbReference type="Pfam" id="PF01420"/>
    </source>
</evidence>
<dbReference type="OrthoDB" id="9795776at2"/>
<dbReference type="CDD" id="cd17265">
    <property type="entry name" value="RMtype1_S_Eco4255III-TRD2-CR2_like"/>
    <property type="match status" value="1"/>
</dbReference>
<dbReference type="STRING" id="449659.IV66_GL000716"/>
<dbReference type="Pfam" id="PF01420">
    <property type="entry name" value="Methylase_S"/>
    <property type="match status" value="2"/>
</dbReference>
<keyword evidence="3" id="KW-0238">DNA-binding</keyword>
<dbReference type="SUPFAM" id="SSF116734">
    <property type="entry name" value="DNA methylase specificity domain"/>
    <property type="match status" value="2"/>
</dbReference>
<dbReference type="InterPro" id="IPR052021">
    <property type="entry name" value="Type-I_RS_S_subunit"/>
</dbReference>
<dbReference type="RefSeq" id="WP_017868657.1">
    <property type="nucleotide sequence ID" value="NZ_BJYB01000021.1"/>
</dbReference>
<evidence type="ECO:0000313" key="6">
    <source>
        <dbReference type="EMBL" id="KRN96530.1"/>
    </source>
</evidence>
<dbReference type="GO" id="GO:0003677">
    <property type="term" value="F:DNA binding"/>
    <property type="evidence" value="ECO:0007669"/>
    <property type="project" value="UniProtKB-KW"/>
</dbReference>
<gene>
    <name evidence="6" type="ORF">IV66_GL000716</name>
</gene>
<dbReference type="InterPro" id="IPR000055">
    <property type="entry name" value="Restrct_endonuc_typeI_TRD"/>
</dbReference>
<proteinExistence type="inferred from homology"/>
<dbReference type="InterPro" id="IPR044946">
    <property type="entry name" value="Restrct_endonuc_typeI_TRD_sf"/>
</dbReference>
<evidence type="ECO:0000256" key="3">
    <source>
        <dbReference type="ARBA" id="ARBA00023125"/>
    </source>
</evidence>
<keyword evidence="4" id="KW-0175">Coiled coil</keyword>
<dbReference type="Gene3D" id="3.90.220.20">
    <property type="entry name" value="DNA methylase specificity domains"/>
    <property type="match status" value="2"/>
</dbReference>
<reference evidence="6 7" key="1">
    <citation type="journal article" date="2015" name="Genome Announc.">
        <title>Expanding the biotechnology potential of lactobacilli through comparative genomics of 213 strains and associated genera.</title>
        <authorList>
            <person name="Sun Z."/>
            <person name="Harris H.M."/>
            <person name="McCann A."/>
            <person name="Guo C."/>
            <person name="Argimon S."/>
            <person name="Zhang W."/>
            <person name="Yang X."/>
            <person name="Jeffery I.B."/>
            <person name="Cooney J.C."/>
            <person name="Kagawa T.F."/>
            <person name="Liu W."/>
            <person name="Song Y."/>
            <person name="Salvetti E."/>
            <person name="Wrobel A."/>
            <person name="Rasinkangas P."/>
            <person name="Parkhill J."/>
            <person name="Rea M.C."/>
            <person name="O'Sullivan O."/>
            <person name="Ritari J."/>
            <person name="Douillard F.P."/>
            <person name="Paul Ross R."/>
            <person name="Yang R."/>
            <person name="Briner A.E."/>
            <person name="Felis G.E."/>
            <person name="de Vos W.M."/>
            <person name="Barrangou R."/>
            <person name="Klaenhammer T.R."/>
            <person name="Caufield P.W."/>
            <person name="Cui Y."/>
            <person name="Zhang H."/>
            <person name="O'Toole P.W."/>
        </authorList>
    </citation>
    <scope>NUCLEOTIDE SEQUENCE [LARGE SCALE GENOMIC DNA]</scope>
    <source>
        <strain evidence="6 7">NBRC 103219</strain>
    </source>
</reference>
<dbReference type="PANTHER" id="PTHR30408:SF12">
    <property type="entry name" value="TYPE I RESTRICTION ENZYME MJAVIII SPECIFICITY SUBUNIT"/>
    <property type="match status" value="1"/>
</dbReference>
<sequence length="413" mass="47061">MTEKRKNVPYRRFKEFENADAWEQRKLGDIVSFFSGLTYTPKDVVSKPGTFVLRSSNVKDNTIINADDVYVKSEVVNSDNVQKGDIIVVVRNGSRNLIGKHAEVKKEMAKTVIGAFMTGVRYDTPNFVNALFDTKMFNREISKNLGATINQITTGNFKNMLFKFPTDKNEQVKIGEFFSQLDHLITLHQRKYDKLKKLKSAYLTEMFTAEGERKPKRRFSGFTDDWEQRKVKDFATFAKGKGYSKNDLRKKGTPIILYGSLYTNYQTSIFGVSTFVKEKSNSVFSNGNEVIVPGSGETAEDIARASVIKKPGIIIGGDLNIIYSSSKIDPEFLAILLSNGAPQKELARKAQGKSIVHIHNLDIEKVKILFPKIEEQRKICYLLQRIDHLITLHQQQLEKLKNLKQAYLNEMFV</sequence>
<keyword evidence="7" id="KW-1185">Reference proteome</keyword>
<name>A0A0R2L4J5_9LACO</name>
<dbReference type="GO" id="GO:0009307">
    <property type="term" value="P:DNA restriction-modification system"/>
    <property type="evidence" value="ECO:0007669"/>
    <property type="project" value="UniProtKB-KW"/>
</dbReference>
<feature type="coiled-coil region" evidence="4">
    <location>
        <begin position="383"/>
        <end position="410"/>
    </location>
</feature>
<evidence type="ECO:0000256" key="1">
    <source>
        <dbReference type="ARBA" id="ARBA00010923"/>
    </source>
</evidence>
<evidence type="ECO:0000313" key="7">
    <source>
        <dbReference type="Proteomes" id="UP000051886"/>
    </source>
</evidence>
<dbReference type="PATRIC" id="fig|449659.4.peg.721"/>
<dbReference type="AlphaFoldDB" id="A0A0R2L4J5"/>
<comment type="caution">
    <text evidence="6">The sequence shown here is derived from an EMBL/GenBank/DDBJ whole genome shotgun (WGS) entry which is preliminary data.</text>
</comment>
<comment type="similarity">
    <text evidence="1">Belongs to the type-I restriction system S methylase family.</text>
</comment>
<feature type="domain" description="Type I restriction modification DNA specificity" evidence="5">
    <location>
        <begin position="21"/>
        <end position="196"/>
    </location>
</feature>
<protein>
    <submittedName>
        <fullName evidence="6">Type ic specificity subunit</fullName>
    </submittedName>
</protein>
<dbReference type="Gene3D" id="1.10.287.1120">
    <property type="entry name" value="Bipartite methylase S protein"/>
    <property type="match status" value="1"/>
</dbReference>
<organism evidence="6 7">
    <name type="scientific">Ligilactobacillus pobuzihii</name>
    <dbReference type="NCBI Taxonomy" id="449659"/>
    <lineage>
        <taxon>Bacteria</taxon>
        <taxon>Bacillati</taxon>
        <taxon>Bacillota</taxon>
        <taxon>Bacilli</taxon>
        <taxon>Lactobacillales</taxon>
        <taxon>Lactobacillaceae</taxon>
        <taxon>Ligilactobacillus</taxon>
    </lineage>
</organism>
<evidence type="ECO:0000256" key="4">
    <source>
        <dbReference type="SAM" id="Coils"/>
    </source>
</evidence>
<accession>A0A0R2L4J5</accession>
<keyword evidence="2" id="KW-0680">Restriction system</keyword>
<dbReference type="PANTHER" id="PTHR30408">
    <property type="entry name" value="TYPE-1 RESTRICTION ENZYME ECOKI SPECIFICITY PROTEIN"/>
    <property type="match status" value="1"/>
</dbReference>
<dbReference type="EMBL" id="JQCN01000066">
    <property type="protein sequence ID" value="KRN96530.1"/>
    <property type="molecule type" value="Genomic_DNA"/>
</dbReference>
<dbReference type="Proteomes" id="UP000051886">
    <property type="component" value="Unassembled WGS sequence"/>
</dbReference>